<dbReference type="Pfam" id="PF07715">
    <property type="entry name" value="Plug"/>
    <property type="match status" value="1"/>
</dbReference>
<feature type="signal peptide" evidence="12">
    <location>
        <begin position="1"/>
        <end position="22"/>
    </location>
</feature>
<dbReference type="SUPFAM" id="SSF56935">
    <property type="entry name" value="Porins"/>
    <property type="match status" value="1"/>
</dbReference>
<evidence type="ECO:0000256" key="5">
    <source>
        <dbReference type="ARBA" id="ARBA00022729"/>
    </source>
</evidence>
<keyword evidence="5 12" id="KW-0732">Signal</keyword>
<keyword evidence="16" id="KW-1185">Reference proteome</keyword>
<dbReference type="RefSeq" id="WP_076543563.1">
    <property type="nucleotide sequence ID" value="NZ_FTNC01000001.1"/>
</dbReference>
<reference evidence="16" key="1">
    <citation type="submission" date="2017-01" db="EMBL/GenBank/DDBJ databases">
        <authorList>
            <person name="Varghese N."/>
            <person name="Submissions S."/>
        </authorList>
    </citation>
    <scope>NUCLEOTIDE SEQUENCE [LARGE SCALE GENOMIC DNA]</scope>
    <source>
        <strain evidence="16">ATCC 700103</strain>
    </source>
</reference>
<dbReference type="InterPro" id="IPR012910">
    <property type="entry name" value="Plug_dom"/>
</dbReference>
<evidence type="ECO:0000256" key="1">
    <source>
        <dbReference type="ARBA" id="ARBA00004571"/>
    </source>
</evidence>
<evidence type="ECO:0000313" key="15">
    <source>
        <dbReference type="EMBL" id="SIQ09960.1"/>
    </source>
</evidence>
<evidence type="ECO:0000256" key="2">
    <source>
        <dbReference type="ARBA" id="ARBA00022448"/>
    </source>
</evidence>
<comment type="subcellular location">
    <subcellularLocation>
        <location evidence="1 10">Cell outer membrane</location>
        <topology evidence="1 10">Multi-pass membrane protein</topology>
    </subcellularLocation>
</comment>
<evidence type="ECO:0000256" key="7">
    <source>
        <dbReference type="ARBA" id="ARBA00023136"/>
    </source>
</evidence>
<dbReference type="AlphaFoldDB" id="A0A1N6Q049"/>
<organism evidence="15 16">
    <name type="scientific">Halanaerobium kushneri</name>
    <dbReference type="NCBI Taxonomy" id="56779"/>
    <lineage>
        <taxon>Bacteria</taxon>
        <taxon>Bacillati</taxon>
        <taxon>Bacillota</taxon>
        <taxon>Clostridia</taxon>
        <taxon>Halanaerobiales</taxon>
        <taxon>Halanaerobiaceae</taxon>
        <taxon>Halanaerobium</taxon>
    </lineage>
</organism>
<dbReference type="GO" id="GO:0015344">
    <property type="term" value="F:siderophore uptake transmembrane transporter activity"/>
    <property type="evidence" value="ECO:0007669"/>
    <property type="project" value="TreeGrafter"/>
</dbReference>
<evidence type="ECO:0000259" key="13">
    <source>
        <dbReference type="Pfam" id="PF00593"/>
    </source>
</evidence>
<evidence type="ECO:0000256" key="9">
    <source>
        <dbReference type="ARBA" id="ARBA00023237"/>
    </source>
</evidence>
<keyword evidence="8 15" id="KW-0675">Receptor</keyword>
<name>A0A1N6Q049_9FIRM</name>
<keyword evidence="9 10" id="KW-0998">Cell outer membrane</keyword>
<dbReference type="InterPro" id="IPR036942">
    <property type="entry name" value="Beta-barrel_TonB_sf"/>
</dbReference>
<evidence type="ECO:0000256" key="12">
    <source>
        <dbReference type="SAM" id="SignalP"/>
    </source>
</evidence>
<dbReference type="PANTHER" id="PTHR30069">
    <property type="entry name" value="TONB-DEPENDENT OUTER MEMBRANE RECEPTOR"/>
    <property type="match status" value="1"/>
</dbReference>
<feature type="domain" description="TonB-dependent receptor plug" evidence="14">
    <location>
        <begin position="43"/>
        <end position="149"/>
    </location>
</feature>
<keyword evidence="3 10" id="KW-1134">Transmembrane beta strand</keyword>
<dbReference type="InterPro" id="IPR037066">
    <property type="entry name" value="Plug_dom_sf"/>
</dbReference>
<dbReference type="InterPro" id="IPR000531">
    <property type="entry name" value="Beta-barrel_TonB"/>
</dbReference>
<sequence>MLRKTVLVMLTALLILAVPVSAQEEVMELDEIVVTASRYQESIMETPVSIEVIDQEEIEASNARNLADLLQDAGGVYIKNFSGLTGKKDVIIRGARQDQILYLLDGQPLNSPQDGVIRLEDIPISIIKRIEISKSASSSIYGANAMGGVINIVTQAADKDNETEVNFGFGSYNTQNYILTTNYNFDNSSVFISYDKLSSDEHRDDPDQKSALDRDDIFIKYKYNLSKRSNLNFTYRYNNTESNYPGSDANDDYGFRDDQDKNIRISLDQNLKNRDRTLLVYNNEREMYDKTRYPASMFGPAGYNITDVDILKRGLNFKETNYNFDNHTINYGFEIIENEVEDNELSTNNTHENLNKALYIQDKFRLNNNIFVYGARYDDHDEYGANLSPKFGYIYELTDNWNFNFNYGEAYRAPTFLDLYGFGGNENLKAESGKTFDLGFKYLDSICRREITFFQRNFEQLITYNSNTSMMENIDEADIKGIELLTSRSFDDNWTIDFAYTYLEARDDSVDGQSLNMPYNQLALNVKYDKENYNFVLDNSYVDETNSYGGGKVDSYFISDLKLVTDLSESKELDFEINNLFDKDYEVVDGYPMPGRNFMVNLSTKF</sequence>
<dbReference type="STRING" id="56779.SAMN05421834_101272"/>
<dbReference type="Pfam" id="PF00593">
    <property type="entry name" value="TonB_dep_Rec_b-barrel"/>
    <property type="match status" value="1"/>
</dbReference>
<proteinExistence type="inferred from homology"/>
<accession>A0A1N6Q049</accession>
<evidence type="ECO:0000256" key="11">
    <source>
        <dbReference type="RuleBase" id="RU003357"/>
    </source>
</evidence>
<evidence type="ECO:0000313" key="16">
    <source>
        <dbReference type="Proteomes" id="UP000185669"/>
    </source>
</evidence>
<dbReference type="Gene3D" id="2.170.130.10">
    <property type="entry name" value="TonB-dependent receptor, plug domain"/>
    <property type="match status" value="1"/>
</dbReference>
<dbReference type="PANTHER" id="PTHR30069:SF29">
    <property type="entry name" value="HEMOGLOBIN AND HEMOGLOBIN-HAPTOGLOBIN-BINDING PROTEIN 1-RELATED"/>
    <property type="match status" value="1"/>
</dbReference>
<feature type="domain" description="TonB-dependent receptor-like beta-barrel" evidence="13">
    <location>
        <begin position="161"/>
        <end position="580"/>
    </location>
</feature>
<keyword evidence="7 10" id="KW-0472">Membrane</keyword>
<evidence type="ECO:0000256" key="6">
    <source>
        <dbReference type="ARBA" id="ARBA00023077"/>
    </source>
</evidence>
<dbReference type="EMBL" id="FTNC01000001">
    <property type="protein sequence ID" value="SIQ09960.1"/>
    <property type="molecule type" value="Genomic_DNA"/>
</dbReference>
<dbReference type="Gene3D" id="2.40.170.20">
    <property type="entry name" value="TonB-dependent receptor, beta-barrel domain"/>
    <property type="match status" value="1"/>
</dbReference>
<dbReference type="GO" id="GO:0044718">
    <property type="term" value="P:siderophore transmembrane transport"/>
    <property type="evidence" value="ECO:0007669"/>
    <property type="project" value="TreeGrafter"/>
</dbReference>
<dbReference type="CDD" id="cd01347">
    <property type="entry name" value="ligand_gated_channel"/>
    <property type="match status" value="1"/>
</dbReference>
<dbReference type="OrthoDB" id="337377at2"/>
<evidence type="ECO:0000256" key="4">
    <source>
        <dbReference type="ARBA" id="ARBA00022692"/>
    </source>
</evidence>
<keyword evidence="6 11" id="KW-0798">TonB box</keyword>
<keyword evidence="4 10" id="KW-0812">Transmembrane</keyword>
<evidence type="ECO:0000256" key="3">
    <source>
        <dbReference type="ARBA" id="ARBA00022452"/>
    </source>
</evidence>
<evidence type="ECO:0000256" key="8">
    <source>
        <dbReference type="ARBA" id="ARBA00023170"/>
    </source>
</evidence>
<keyword evidence="2 10" id="KW-0813">Transport</keyword>
<evidence type="ECO:0000256" key="10">
    <source>
        <dbReference type="PROSITE-ProRule" id="PRU01360"/>
    </source>
</evidence>
<comment type="similarity">
    <text evidence="10 11">Belongs to the TonB-dependent receptor family.</text>
</comment>
<gene>
    <name evidence="15" type="ORF">SAMN05421834_101272</name>
</gene>
<evidence type="ECO:0000259" key="14">
    <source>
        <dbReference type="Pfam" id="PF07715"/>
    </source>
</evidence>
<feature type="chain" id="PRO_5013383158" evidence="12">
    <location>
        <begin position="23"/>
        <end position="606"/>
    </location>
</feature>
<dbReference type="GO" id="GO:0009279">
    <property type="term" value="C:cell outer membrane"/>
    <property type="evidence" value="ECO:0007669"/>
    <property type="project" value="UniProtKB-SubCell"/>
</dbReference>
<dbReference type="Proteomes" id="UP000185669">
    <property type="component" value="Unassembled WGS sequence"/>
</dbReference>
<dbReference type="InterPro" id="IPR039426">
    <property type="entry name" value="TonB-dep_rcpt-like"/>
</dbReference>
<dbReference type="PROSITE" id="PS52016">
    <property type="entry name" value="TONB_DEPENDENT_REC_3"/>
    <property type="match status" value="1"/>
</dbReference>
<protein>
    <submittedName>
        <fullName evidence="15">Outer membrane receptor for ferrienterochelin and colicins</fullName>
    </submittedName>
</protein>